<dbReference type="AlphaFoldDB" id="A0A7G5H539"/>
<accession>A0A7G5H539</accession>
<evidence type="ECO:0000313" key="1">
    <source>
        <dbReference type="EMBL" id="QMW06231.1"/>
    </source>
</evidence>
<organism evidence="1 2">
    <name type="scientific">Spirosoma foliorum</name>
    <dbReference type="NCBI Taxonomy" id="2710596"/>
    <lineage>
        <taxon>Bacteria</taxon>
        <taxon>Pseudomonadati</taxon>
        <taxon>Bacteroidota</taxon>
        <taxon>Cytophagia</taxon>
        <taxon>Cytophagales</taxon>
        <taxon>Cytophagaceae</taxon>
        <taxon>Spirosoma</taxon>
    </lineage>
</organism>
<name>A0A7G5H539_9BACT</name>
<keyword evidence="2" id="KW-1185">Reference proteome</keyword>
<sequence>MNHARDELSALDRITKLIKRFDQQVADPLQGSKHSIDVYLKQQLSPQDWTFWEQLQDSPDELLENYQIPLVDHTSTGQHFNYLLGQYRRAGFEVYQTWCQLREQSGFDMTDLNLND</sequence>
<gene>
    <name evidence="1" type="ORF">H3H32_15755</name>
</gene>
<dbReference type="KEGG" id="sfol:H3H32_15755"/>
<protein>
    <submittedName>
        <fullName evidence="1">Uncharacterized protein</fullName>
    </submittedName>
</protein>
<evidence type="ECO:0000313" key="2">
    <source>
        <dbReference type="Proteomes" id="UP000515369"/>
    </source>
</evidence>
<dbReference type="Proteomes" id="UP000515369">
    <property type="component" value="Chromosome"/>
</dbReference>
<dbReference type="EMBL" id="CP059732">
    <property type="protein sequence ID" value="QMW06231.1"/>
    <property type="molecule type" value="Genomic_DNA"/>
</dbReference>
<dbReference type="RefSeq" id="WP_182463602.1">
    <property type="nucleotide sequence ID" value="NZ_CP059732.1"/>
</dbReference>
<reference evidence="1 2" key="1">
    <citation type="submission" date="2020-07" db="EMBL/GenBank/DDBJ databases">
        <title>Spirosoma foliorum sp. nov., isolated from the leaves on the Nejang mountain Korea, Republic of.</title>
        <authorList>
            <person name="Ho H."/>
            <person name="Lee Y.-J."/>
            <person name="Nurcahyanto D.-A."/>
            <person name="Kim S.-G."/>
        </authorList>
    </citation>
    <scope>NUCLEOTIDE SEQUENCE [LARGE SCALE GENOMIC DNA]</scope>
    <source>
        <strain evidence="1 2">PL0136</strain>
    </source>
</reference>
<proteinExistence type="predicted"/>